<dbReference type="SMART" id="SM00667">
    <property type="entry name" value="LisH"/>
    <property type="match status" value="1"/>
</dbReference>
<feature type="compositionally biased region" description="Low complexity" evidence="3">
    <location>
        <begin position="186"/>
        <end position="202"/>
    </location>
</feature>
<evidence type="ECO:0000313" key="6">
    <source>
        <dbReference type="EMBL" id="KAJ6243102.1"/>
    </source>
</evidence>
<dbReference type="InterPro" id="IPR006594">
    <property type="entry name" value="LisH"/>
</dbReference>
<dbReference type="PANTHER" id="PTHR23113">
    <property type="entry name" value="GUANINE NUCLEOTIDE EXCHANGE FACTOR"/>
    <property type="match status" value="1"/>
</dbReference>
<evidence type="ECO:0000313" key="7">
    <source>
        <dbReference type="Proteomes" id="UP001150062"/>
    </source>
</evidence>
<protein>
    <submittedName>
        <fullName evidence="6">Ras guanine nucleotide exchange factor i-related</fullName>
    </submittedName>
</protein>
<comment type="caution">
    <text evidence="6">The sequence shown here is derived from an EMBL/GenBank/DDBJ whole genome shotgun (WGS) entry which is preliminary data.</text>
</comment>
<feature type="compositionally biased region" description="Polar residues" evidence="3">
    <location>
        <begin position="63"/>
        <end position="79"/>
    </location>
</feature>
<dbReference type="SUPFAM" id="SSF48366">
    <property type="entry name" value="Ras GEF"/>
    <property type="match status" value="1"/>
</dbReference>
<gene>
    <name evidence="6" type="ORF">M0813_02962</name>
</gene>
<feature type="domain" description="N-terminal Ras-GEF" evidence="5">
    <location>
        <begin position="521"/>
        <end position="644"/>
    </location>
</feature>
<organism evidence="6 7">
    <name type="scientific">Anaeramoeba flamelloides</name>
    <dbReference type="NCBI Taxonomy" id="1746091"/>
    <lineage>
        <taxon>Eukaryota</taxon>
        <taxon>Metamonada</taxon>
        <taxon>Anaeramoebidae</taxon>
        <taxon>Anaeramoeba</taxon>
    </lineage>
</organism>
<dbReference type="Pfam" id="PF00617">
    <property type="entry name" value="RasGEF"/>
    <property type="match status" value="1"/>
</dbReference>
<dbReference type="SMART" id="SM00229">
    <property type="entry name" value="RasGEFN"/>
    <property type="match status" value="1"/>
</dbReference>
<feature type="region of interest" description="Disordered" evidence="3">
    <location>
        <begin position="13"/>
        <end position="345"/>
    </location>
</feature>
<feature type="compositionally biased region" description="Low complexity" evidence="3">
    <location>
        <begin position="217"/>
        <end position="322"/>
    </location>
</feature>
<dbReference type="EMBL" id="JAOAOG010000173">
    <property type="protein sequence ID" value="KAJ6243102.1"/>
    <property type="molecule type" value="Genomic_DNA"/>
</dbReference>
<reference evidence="6" key="1">
    <citation type="submission" date="2022-08" db="EMBL/GenBank/DDBJ databases">
        <title>Novel sulfate-reducing endosymbionts in the free-living metamonad Anaeramoeba.</title>
        <authorList>
            <person name="Jerlstrom-Hultqvist J."/>
            <person name="Cepicka I."/>
            <person name="Gallot-Lavallee L."/>
            <person name="Salas-Leiva D."/>
            <person name="Curtis B.A."/>
            <person name="Zahonova K."/>
            <person name="Pipaliya S."/>
            <person name="Dacks J."/>
            <person name="Roger A.J."/>
        </authorList>
    </citation>
    <scope>NUCLEOTIDE SEQUENCE</scope>
    <source>
        <strain evidence="6">Schooner1</strain>
    </source>
</reference>
<proteinExistence type="predicted"/>
<dbReference type="InterPro" id="IPR036964">
    <property type="entry name" value="RASGEF_cat_dom_sf"/>
</dbReference>
<dbReference type="InterPro" id="IPR001895">
    <property type="entry name" value="RASGEF_cat_dom"/>
</dbReference>
<feature type="domain" description="Ras-GEF" evidence="4">
    <location>
        <begin position="680"/>
        <end position="910"/>
    </location>
</feature>
<dbReference type="Gene3D" id="1.20.870.10">
    <property type="entry name" value="Son of sevenless (SoS) protein Chain: S domain 1"/>
    <property type="match status" value="1"/>
</dbReference>
<evidence type="ECO:0000256" key="2">
    <source>
        <dbReference type="PROSITE-ProRule" id="PRU00168"/>
    </source>
</evidence>
<dbReference type="SMART" id="SM00147">
    <property type="entry name" value="RasGEF"/>
    <property type="match status" value="1"/>
</dbReference>
<dbReference type="PROSITE" id="PS50212">
    <property type="entry name" value="RASGEF_NTER"/>
    <property type="match status" value="1"/>
</dbReference>
<evidence type="ECO:0000256" key="3">
    <source>
        <dbReference type="SAM" id="MobiDB-lite"/>
    </source>
</evidence>
<feature type="compositionally biased region" description="Low complexity" evidence="3">
    <location>
        <begin position="329"/>
        <end position="342"/>
    </location>
</feature>
<keyword evidence="7" id="KW-1185">Reference proteome</keyword>
<dbReference type="PROSITE" id="PS50009">
    <property type="entry name" value="RASGEF_CAT"/>
    <property type="match status" value="1"/>
</dbReference>
<feature type="compositionally biased region" description="Low complexity" evidence="3">
    <location>
        <begin position="26"/>
        <end position="61"/>
    </location>
</feature>
<dbReference type="CDD" id="cd06224">
    <property type="entry name" value="REM"/>
    <property type="match status" value="1"/>
</dbReference>
<feature type="compositionally biased region" description="Polar residues" evidence="3">
    <location>
        <begin position="204"/>
        <end position="216"/>
    </location>
</feature>
<dbReference type="InterPro" id="IPR000651">
    <property type="entry name" value="Ras-like_Gua-exchang_fac_N"/>
</dbReference>
<evidence type="ECO:0000259" key="4">
    <source>
        <dbReference type="PROSITE" id="PS50009"/>
    </source>
</evidence>
<feature type="compositionally biased region" description="Basic and acidic residues" evidence="3">
    <location>
        <begin position="13"/>
        <end position="23"/>
    </location>
</feature>
<evidence type="ECO:0000256" key="1">
    <source>
        <dbReference type="ARBA" id="ARBA00022658"/>
    </source>
</evidence>
<dbReference type="InterPro" id="IPR008937">
    <property type="entry name" value="Ras-like_GEF"/>
</dbReference>
<dbReference type="PROSITE" id="PS50896">
    <property type="entry name" value="LISH"/>
    <property type="match status" value="1"/>
</dbReference>
<sequence length="918" mass="106614">MNEDLKKRLKSIRESKNRIKREFGSNNTTNTTTPTRTRNTIQRSANTNTNTTKKTNGWGKNYPKQTQKSTTTRTYSSSQNKSTTTNTNNRNTNKTINTNTNTTTTTTTNTNRNPKKSTTTNTNTRNTNTNKNTNNKTNTNTDNNQSKIPRKNWGQKSSYNNLKPKTTTATKNKTPTITRNTYQRSTNTNTNTAKKTNGWGKNYPKQTQKSTTTRTYSSSQNKSTTTNTKNTSKFPNRTTTTNRNTNTYSNRNQNNYTATTTNTKNTSKFPNRTTAPNRTTTPNRNTNTSTNKSTTTNIRNTNKNINTNTNNYKNTNNRTNKNTNKHQPKTSLNNKTSQTNKKNTIKTDNVDRREWLLLAMKRNPEIKNLRERVIPIARTESFGRLYCSEREEVKDQLTIELILQLIMQHLVTIGFKHTKKVIEEETKVKYKPRYLRDSRLQSLIRVALKNSDYIWDQTMNEEARKQSEETDSEIGLINYLSSLGYKEKEEDGEDLPSIWEEDSSENIIYVDNKLEEEGEEGSKEIRAASINKLVQLLTHETDPNVLYLKTFLMTYQSFTTPKILFYKLTERYNIPTEKEEQYAKTKQMIKLRVCNFVRFWINDYFSDFNNKLLMELEDFIDNSLMKDGFKSMANNLKKIIKRNINKPNEEIKESTSTEIAPDPKLPKNIFSPKLSLLDVDPEEIARQMTLIEFSIFKKIRPPELLNLAWSESKLKHRALNLIALNKRFNQIPLWVATLILKASRLKLRQNIIGKCIGIAQHLWMLDNFNGSIAVVNGLKTPSVARLHYTFEAVTRRKIEIFEFLSKEKAKLITLNDFQLLLQKISPPCIPYFSVFLNRLKEIEDNNPDSIDGLINFEKRRLIYDVINKIQINQRKGYNFQSVYQIAQLIEKLPYLEESELISKSLKLEPLHIKRDNFN</sequence>
<dbReference type="Proteomes" id="UP001150062">
    <property type="component" value="Unassembled WGS sequence"/>
</dbReference>
<dbReference type="Pfam" id="PF00618">
    <property type="entry name" value="RasGEF_N"/>
    <property type="match status" value="1"/>
</dbReference>
<dbReference type="InterPro" id="IPR023578">
    <property type="entry name" value="Ras_GEF_dom_sf"/>
</dbReference>
<accession>A0ABQ8YEV7</accession>
<feature type="compositionally biased region" description="Low complexity" evidence="3">
    <location>
        <begin position="163"/>
        <end position="178"/>
    </location>
</feature>
<dbReference type="PANTHER" id="PTHR23113:SF366">
    <property type="entry name" value="RAS GUANINE NUCLEOTIDE EXCHANGE FACTOR R"/>
    <property type="match status" value="1"/>
</dbReference>
<keyword evidence="1 2" id="KW-0344">Guanine-nucleotide releasing factor</keyword>
<dbReference type="Gene3D" id="1.10.840.10">
    <property type="entry name" value="Ras guanine-nucleotide exchange factors catalytic domain"/>
    <property type="match status" value="1"/>
</dbReference>
<name>A0ABQ8YEV7_9EUKA</name>
<evidence type="ECO:0000259" key="5">
    <source>
        <dbReference type="PROSITE" id="PS50212"/>
    </source>
</evidence>
<feature type="compositionally biased region" description="Low complexity" evidence="3">
    <location>
        <begin position="80"/>
        <end position="144"/>
    </location>
</feature>